<dbReference type="InterPro" id="IPR051711">
    <property type="entry name" value="Stress_Response_Reg"/>
</dbReference>
<keyword evidence="4" id="KW-0804">Transcription</keyword>
<sequence>MDSTCVRRVRLACDSCHNMKMKCSGGRPCMTCTRYRHTCIYSAPNRIGRPKGSKNKTVTPLATTDSSSCADVSRDSGMAETWNWDLPGSPLLAGGNFEVPTTTRANEFNRPPLTTLSDYDLHTNLSSSAPASLARTYLLEPGDNSSSTVPVNNMQAFSGEEYSSFPAPGPPYQLPQPQSAAPGTRANASIPCQKCNCVSVQADSLSSLRKREAEPCPIAFPIVLEATQDIQIRWGALLGCSLCRTDGDHVALLLLAMSLRLVLRWLQLAIYDRVSLSHEPPTPTTRTTPQRSRRSSLLAIGEVLSPSLHGDKSRSARMSASGRVRPRSSNLSADRIRIGNYELPDEEHNFVMDMLTSRTLARLRQTQIGITTYFQQFQGGVNYSMAGQKKSISVVLDHLKHSIQTTEQLVQKVAQ</sequence>
<dbReference type="AlphaFoldDB" id="A0A2V5I4P4"/>
<evidence type="ECO:0000313" key="8">
    <source>
        <dbReference type="EMBL" id="PYI31669.1"/>
    </source>
</evidence>
<evidence type="ECO:0000259" key="7">
    <source>
        <dbReference type="PROSITE" id="PS50048"/>
    </source>
</evidence>
<dbReference type="PANTHER" id="PTHR47540">
    <property type="entry name" value="THIAMINE REPRESSIBLE GENES REGULATORY PROTEIN THI5"/>
    <property type="match status" value="1"/>
</dbReference>
<reference evidence="8 9" key="1">
    <citation type="submission" date="2018-02" db="EMBL/GenBank/DDBJ databases">
        <title>The genomes of Aspergillus section Nigri reveals drivers in fungal speciation.</title>
        <authorList>
            <consortium name="DOE Joint Genome Institute"/>
            <person name="Vesth T.C."/>
            <person name="Nybo J."/>
            <person name="Theobald S."/>
            <person name="Brandl J."/>
            <person name="Frisvad J.C."/>
            <person name="Nielsen K.F."/>
            <person name="Lyhne E.K."/>
            <person name="Kogle M.E."/>
            <person name="Kuo A."/>
            <person name="Riley R."/>
            <person name="Clum A."/>
            <person name="Nolan M."/>
            <person name="Lipzen A."/>
            <person name="Salamov A."/>
            <person name="Henrissat B."/>
            <person name="Wiebenga A."/>
            <person name="De vries R.P."/>
            <person name="Grigoriev I.V."/>
            <person name="Mortensen U.H."/>
            <person name="Andersen M.R."/>
            <person name="Baker S.E."/>
        </authorList>
    </citation>
    <scope>NUCLEOTIDE SEQUENCE [LARGE SCALE GENOMIC DNA]</scope>
    <source>
        <strain evidence="8 9">CBS 114.80</strain>
    </source>
</reference>
<dbReference type="GO" id="GO:0005634">
    <property type="term" value="C:nucleus"/>
    <property type="evidence" value="ECO:0007669"/>
    <property type="project" value="UniProtKB-SubCell"/>
</dbReference>
<keyword evidence="3" id="KW-0238">DNA-binding</keyword>
<dbReference type="SMART" id="SM00066">
    <property type="entry name" value="GAL4"/>
    <property type="match status" value="1"/>
</dbReference>
<evidence type="ECO:0000256" key="4">
    <source>
        <dbReference type="ARBA" id="ARBA00023163"/>
    </source>
</evidence>
<evidence type="ECO:0000256" key="6">
    <source>
        <dbReference type="SAM" id="MobiDB-lite"/>
    </source>
</evidence>
<organism evidence="8 9">
    <name type="scientific">Aspergillus indologenus CBS 114.80</name>
    <dbReference type="NCBI Taxonomy" id="1450541"/>
    <lineage>
        <taxon>Eukaryota</taxon>
        <taxon>Fungi</taxon>
        <taxon>Dikarya</taxon>
        <taxon>Ascomycota</taxon>
        <taxon>Pezizomycotina</taxon>
        <taxon>Eurotiomycetes</taxon>
        <taxon>Eurotiomycetidae</taxon>
        <taxon>Eurotiales</taxon>
        <taxon>Aspergillaceae</taxon>
        <taxon>Aspergillus</taxon>
        <taxon>Aspergillus subgen. Circumdati</taxon>
    </lineage>
</organism>
<dbReference type="Proteomes" id="UP000248817">
    <property type="component" value="Unassembled WGS sequence"/>
</dbReference>
<feature type="domain" description="Zn(2)-C6 fungal-type" evidence="7">
    <location>
        <begin position="12"/>
        <end position="41"/>
    </location>
</feature>
<evidence type="ECO:0000256" key="1">
    <source>
        <dbReference type="ARBA" id="ARBA00004123"/>
    </source>
</evidence>
<evidence type="ECO:0000256" key="2">
    <source>
        <dbReference type="ARBA" id="ARBA00023015"/>
    </source>
</evidence>
<name>A0A2V5I4P4_9EURO</name>
<evidence type="ECO:0000256" key="3">
    <source>
        <dbReference type="ARBA" id="ARBA00023125"/>
    </source>
</evidence>
<dbReference type="InterPro" id="IPR036864">
    <property type="entry name" value="Zn2-C6_fun-type_DNA-bd_sf"/>
</dbReference>
<accession>A0A2V5I4P4</accession>
<dbReference type="PROSITE" id="PS50048">
    <property type="entry name" value="ZN2_CY6_FUNGAL_2"/>
    <property type="match status" value="1"/>
</dbReference>
<keyword evidence="5" id="KW-0539">Nucleus</keyword>
<dbReference type="SUPFAM" id="SSF57701">
    <property type="entry name" value="Zn2/Cys6 DNA-binding domain"/>
    <property type="match status" value="1"/>
</dbReference>
<protein>
    <recommendedName>
        <fullName evidence="7">Zn(2)-C6 fungal-type domain-containing protein</fullName>
    </recommendedName>
</protein>
<evidence type="ECO:0000256" key="5">
    <source>
        <dbReference type="ARBA" id="ARBA00023242"/>
    </source>
</evidence>
<dbReference type="EMBL" id="KZ825500">
    <property type="protein sequence ID" value="PYI31669.1"/>
    <property type="molecule type" value="Genomic_DNA"/>
</dbReference>
<dbReference type="GO" id="GO:0008270">
    <property type="term" value="F:zinc ion binding"/>
    <property type="evidence" value="ECO:0007669"/>
    <property type="project" value="InterPro"/>
</dbReference>
<keyword evidence="9" id="KW-1185">Reference proteome</keyword>
<keyword evidence="2" id="KW-0805">Transcription regulation</keyword>
<dbReference type="InterPro" id="IPR001138">
    <property type="entry name" value="Zn2Cys6_DnaBD"/>
</dbReference>
<evidence type="ECO:0000313" key="9">
    <source>
        <dbReference type="Proteomes" id="UP000248817"/>
    </source>
</evidence>
<dbReference type="PROSITE" id="PS00463">
    <property type="entry name" value="ZN2_CY6_FUNGAL_1"/>
    <property type="match status" value="1"/>
</dbReference>
<dbReference type="Pfam" id="PF00172">
    <property type="entry name" value="Zn_clus"/>
    <property type="match status" value="1"/>
</dbReference>
<feature type="region of interest" description="Disordered" evidence="6">
    <location>
        <begin position="50"/>
        <end position="71"/>
    </location>
</feature>
<dbReference type="CDD" id="cd00067">
    <property type="entry name" value="GAL4"/>
    <property type="match status" value="1"/>
</dbReference>
<dbReference type="PANTHER" id="PTHR47540:SF2">
    <property type="entry name" value="ZN(II)2CYS6 TRANSCRIPTION FACTOR (EUROFUNG)"/>
    <property type="match status" value="1"/>
</dbReference>
<proteinExistence type="predicted"/>
<feature type="region of interest" description="Disordered" evidence="6">
    <location>
        <begin position="165"/>
        <end position="185"/>
    </location>
</feature>
<dbReference type="GO" id="GO:0043565">
    <property type="term" value="F:sequence-specific DNA binding"/>
    <property type="evidence" value="ECO:0007669"/>
    <property type="project" value="TreeGrafter"/>
</dbReference>
<comment type="subcellular location">
    <subcellularLocation>
        <location evidence="1">Nucleus</location>
    </subcellularLocation>
</comment>
<dbReference type="GO" id="GO:0045944">
    <property type="term" value="P:positive regulation of transcription by RNA polymerase II"/>
    <property type="evidence" value="ECO:0007669"/>
    <property type="project" value="TreeGrafter"/>
</dbReference>
<dbReference type="Gene3D" id="4.10.240.10">
    <property type="entry name" value="Zn(2)-C6 fungal-type DNA-binding domain"/>
    <property type="match status" value="1"/>
</dbReference>
<gene>
    <name evidence="8" type="ORF">BP00DRAFT_167913</name>
</gene>
<feature type="compositionally biased region" description="Polar residues" evidence="6">
    <location>
        <begin position="55"/>
        <end position="70"/>
    </location>
</feature>
<dbReference type="GO" id="GO:0000981">
    <property type="term" value="F:DNA-binding transcription factor activity, RNA polymerase II-specific"/>
    <property type="evidence" value="ECO:0007669"/>
    <property type="project" value="InterPro"/>
</dbReference>
<feature type="region of interest" description="Disordered" evidence="6">
    <location>
        <begin position="307"/>
        <end position="329"/>
    </location>
</feature>